<evidence type="ECO:0000313" key="2">
    <source>
        <dbReference type="Proteomes" id="UP000607653"/>
    </source>
</evidence>
<dbReference type="EMBL" id="DUZY01000001">
    <property type="protein sequence ID" value="DAD23121.1"/>
    <property type="molecule type" value="Genomic_DNA"/>
</dbReference>
<name>A0A822XVC9_NELNU</name>
<comment type="caution">
    <text evidence="1">The sequence shown here is derived from an EMBL/GenBank/DDBJ whole genome shotgun (WGS) entry which is preliminary data.</text>
</comment>
<organism evidence="1 2">
    <name type="scientific">Nelumbo nucifera</name>
    <name type="common">Sacred lotus</name>
    <dbReference type="NCBI Taxonomy" id="4432"/>
    <lineage>
        <taxon>Eukaryota</taxon>
        <taxon>Viridiplantae</taxon>
        <taxon>Streptophyta</taxon>
        <taxon>Embryophyta</taxon>
        <taxon>Tracheophyta</taxon>
        <taxon>Spermatophyta</taxon>
        <taxon>Magnoliopsida</taxon>
        <taxon>Proteales</taxon>
        <taxon>Nelumbonaceae</taxon>
        <taxon>Nelumbo</taxon>
    </lineage>
</organism>
<keyword evidence="2" id="KW-1185">Reference proteome</keyword>
<sequence length="38" mass="4270">MHILSQGPHAFGFKCALKLATAFFDTDDLTNTKLKMRT</sequence>
<reference evidence="1 2" key="1">
    <citation type="journal article" date="2020" name="Mol. Biol. Evol.">
        <title>Distinct Expression and Methylation Patterns for Genes with Different Fates following a Single Whole-Genome Duplication in Flowering Plants.</title>
        <authorList>
            <person name="Shi T."/>
            <person name="Rahmani R.S."/>
            <person name="Gugger P.F."/>
            <person name="Wang M."/>
            <person name="Li H."/>
            <person name="Zhang Y."/>
            <person name="Li Z."/>
            <person name="Wang Q."/>
            <person name="Van de Peer Y."/>
            <person name="Marchal K."/>
            <person name="Chen J."/>
        </authorList>
    </citation>
    <scope>NUCLEOTIDE SEQUENCE [LARGE SCALE GENOMIC DNA]</scope>
    <source>
        <tissue evidence="1">Leaf</tissue>
    </source>
</reference>
<dbReference type="Proteomes" id="UP000607653">
    <property type="component" value="Unassembled WGS sequence"/>
</dbReference>
<protein>
    <submittedName>
        <fullName evidence="1">Uncharacterized protein</fullName>
    </submittedName>
</protein>
<proteinExistence type="predicted"/>
<dbReference type="AlphaFoldDB" id="A0A822XVC9"/>
<evidence type="ECO:0000313" key="1">
    <source>
        <dbReference type="EMBL" id="DAD23121.1"/>
    </source>
</evidence>
<accession>A0A822XVC9</accession>
<gene>
    <name evidence="1" type="ORF">HUJ06_024584</name>
</gene>